<dbReference type="Gene3D" id="3.40.50.300">
    <property type="entry name" value="P-loop containing nucleotide triphosphate hydrolases"/>
    <property type="match status" value="1"/>
</dbReference>
<protein>
    <submittedName>
        <fullName evidence="1">Terminase large subunit</fullName>
    </submittedName>
</protein>
<organism evidence="1">
    <name type="scientific">Podoviridae sp. ctQyH19</name>
    <dbReference type="NCBI Taxonomy" id="2825249"/>
    <lineage>
        <taxon>Viruses</taxon>
        <taxon>Duplodnaviria</taxon>
        <taxon>Heunggongvirae</taxon>
        <taxon>Uroviricota</taxon>
        <taxon>Caudoviricetes</taxon>
    </lineage>
</organism>
<accession>A0A8S5UQM8</accession>
<dbReference type="InterPro" id="IPR027417">
    <property type="entry name" value="P-loop_NTPase"/>
</dbReference>
<reference evidence="1" key="1">
    <citation type="journal article" date="2021" name="Proc. Natl. Acad. Sci. U.S.A.">
        <title>A Catalog of Tens of Thousands of Viruses from Human Metagenomes Reveals Hidden Associations with Chronic Diseases.</title>
        <authorList>
            <person name="Tisza M.J."/>
            <person name="Buck C.B."/>
        </authorList>
    </citation>
    <scope>NUCLEOTIDE SEQUENCE</scope>
    <source>
        <strain evidence="1">CtQyH19</strain>
    </source>
</reference>
<proteinExistence type="predicted"/>
<sequence length="748" mass="85887">MLKVDYKIRDTNTGKWLDTSVFREAALRFMSKGYYCEYLAGTPEWIDYWKEELRRCVEGFAVIDKTNKIYKITGHHYAYLNYAQISLVKFSDDEDDEGDSLASKEISFPDFWDGDYNFFWSLDIARFGIASSKSTTIDRYNEKKKWLDLNKQIKKELKNDVPDQEVITRLKEQRDEYAEKILGRLGLYVKPHPDYLDGGYHFVVGKSRRKGYSYKLAFICANTYNTVRNSLTLIGAYEKKFVEPTMQKATEYLNFINEYTAWSKNRLLDKRDIKMSGYIENIGGVNIEKGYKSVLDATRTFKDNPDAMRGVDAYFILLEESGAFDNLKNAYNAIIPSLTAGSKITGQICIIGTSGDMYKGTVDYADMFYNPVAYGLMPFINTWDEGGENTTCGFFHPVTWNMEGFYDRQGNSDIEGATKWEMKRRQKILDNSSSPLLLQKHMQEFPLCPADAFSVSNVNVFPVTELRNQLNKVIANNLNQTKGTPVTLTYENGKVKAIPDIKKELQPIYNYKPKLDNLDGCPIIYEYPVDNAPRGLYKIGFDPYRQDMSSGVSLAAIYVVKGVHKGSQSKNCIVAEYVGRPNEADDVNRIAAMLAELYNTEIMHENEVTQVKNYFRRIGKLNLLASQPDRVISSNIKESKVARVYGCHMNAKLKDAGEKYLKDWLLEVQDYDEHGNPVTTIDTIYSIGVLEELIQYNRRDNFDRVSALFMCMMQVQEEALGKVYESKENNSRVSEMIALLNKRNNRML</sequence>
<evidence type="ECO:0000313" key="1">
    <source>
        <dbReference type="EMBL" id="DAF96775.1"/>
    </source>
</evidence>
<name>A0A8S5UQM8_9CAUD</name>
<dbReference type="EMBL" id="BK016121">
    <property type="protein sequence ID" value="DAF96775.1"/>
    <property type="molecule type" value="Genomic_DNA"/>
</dbReference>